<dbReference type="Proteomes" id="UP000321323">
    <property type="component" value="Chromosome"/>
</dbReference>
<protein>
    <submittedName>
        <fullName evidence="1">Phage tail assembly chaperone</fullName>
    </submittedName>
</protein>
<organism evidence="1 2">
    <name type="scientific">[Empedobacter] haloabium</name>
    <dbReference type="NCBI Taxonomy" id="592317"/>
    <lineage>
        <taxon>Bacteria</taxon>
        <taxon>Pseudomonadati</taxon>
        <taxon>Pseudomonadota</taxon>
        <taxon>Betaproteobacteria</taxon>
        <taxon>Burkholderiales</taxon>
        <taxon>Oxalobacteraceae</taxon>
        <taxon>Telluria group</taxon>
        <taxon>Telluria group incertae sedis</taxon>
    </lineage>
</organism>
<dbReference type="InterPro" id="IPR014859">
    <property type="entry name" value="Phage_TAC_4"/>
</dbReference>
<accession>A0ABZ1USY9</accession>
<sequence length="137" mass="14949">MKKLRLGDNPKNFKKTIDIVLLDGTTAPLEISYIYRTRKQFAELVDANIAKAEAEAKEAAAATPADGEAPKRITIAESYAAVDKARTDHVLQIADGWGLDDEFTAENLLQFEDEYPGALHAISIAYAQAVAEARAKN</sequence>
<dbReference type="Pfam" id="PF08748">
    <property type="entry name" value="Phage_TAC_4"/>
    <property type="match status" value="1"/>
</dbReference>
<reference evidence="1 2" key="1">
    <citation type="journal article" date="2019" name="Int. J. Syst. Evol. Microbiol.">
        <title>The Draft Whole-Genome Sequence of the Antibiotic Producer Empedobacter haloabium ATCC 31962 Provides Indications for Its Taxonomic Reclassification.</title>
        <authorList>
            <person name="Miess H."/>
            <person name="Arlt P."/>
            <person name="Apel A.K."/>
            <person name="Weber T."/>
            <person name="Nieselt K."/>
            <person name="Hanssen F."/>
            <person name="Czemmel S."/>
            <person name="Nahnsen S."/>
            <person name="Gross H."/>
        </authorList>
    </citation>
    <scope>NUCLEOTIDE SEQUENCE [LARGE SCALE GENOMIC DNA]</scope>
    <source>
        <strain evidence="1 2">ATCC 31962</strain>
    </source>
</reference>
<evidence type="ECO:0000313" key="1">
    <source>
        <dbReference type="EMBL" id="WUR15712.1"/>
    </source>
</evidence>
<name>A0ABZ1USY9_9BURK</name>
<keyword evidence="2" id="KW-1185">Reference proteome</keyword>
<gene>
    <name evidence="1" type="ORF">E7V67_011590</name>
</gene>
<dbReference type="EMBL" id="CP136508">
    <property type="protein sequence ID" value="WUR15712.1"/>
    <property type="molecule type" value="Genomic_DNA"/>
</dbReference>
<proteinExistence type="predicted"/>
<evidence type="ECO:0000313" key="2">
    <source>
        <dbReference type="Proteomes" id="UP000321323"/>
    </source>
</evidence>